<sequence>MNSTYGSCAPRLASPAVTIPESNERQVLLVLIPLGVMVIDDGMKIAQWWSLTWPSERPSGTQIGSDDTMTEKHGTLYTIKGGRHLSPSELGALEMHFSLVPIHRGRPDWNCQTWVVEALRGLNQSYMYAVQMGYAQWFQQMGIVERAWDVGLGDA</sequence>
<protein>
    <submittedName>
        <fullName evidence="1">Uncharacterized protein</fullName>
    </submittedName>
</protein>
<proteinExistence type="predicted"/>
<evidence type="ECO:0000313" key="2">
    <source>
        <dbReference type="Proteomes" id="UP000683000"/>
    </source>
</evidence>
<comment type="caution">
    <text evidence="1">The sequence shown here is derived from an EMBL/GenBank/DDBJ whole genome shotgun (WGS) entry which is preliminary data.</text>
</comment>
<reference evidence="1" key="1">
    <citation type="submission" date="2021-03" db="EMBL/GenBank/DDBJ databases">
        <title>Evolutionary innovations through gain and loss of genes in the ectomycorrhizal Boletales.</title>
        <authorList>
            <person name="Wu G."/>
            <person name="Miyauchi S."/>
            <person name="Morin E."/>
            <person name="Yang Z.-L."/>
            <person name="Xu J."/>
            <person name="Martin F.M."/>
        </authorList>
    </citation>
    <scope>NUCLEOTIDE SEQUENCE</scope>
    <source>
        <strain evidence="1">BR01</strain>
    </source>
</reference>
<gene>
    <name evidence="1" type="ORF">JVT61DRAFT_10041</name>
</gene>
<dbReference type="Proteomes" id="UP000683000">
    <property type="component" value="Unassembled WGS sequence"/>
</dbReference>
<evidence type="ECO:0000313" key="1">
    <source>
        <dbReference type="EMBL" id="KAG6379542.1"/>
    </source>
</evidence>
<dbReference type="AlphaFoldDB" id="A0A8I2YXJ1"/>
<organism evidence="1 2">
    <name type="scientific">Boletus reticuloceps</name>
    <dbReference type="NCBI Taxonomy" id="495285"/>
    <lineage>
        <taxon>Eukaryota</taxon>
        <taxon>Fungi</taxon>
        <taxon>Dikarya</taxon>
        <taxon>Basidiomycota</taxon>
        <taxon>Agaricomycotina</taxon>
        <taxon>Agaricomycetes</taxon>
        <taxon>Agaricomycetidae</taxon>
        <taxon>Boletales</taxon>
        <taxon>Boletineae</taxon>
        <taxon>Boletaceae</taxon>
        <taxon>Boletoideae</taxon>
        <taxon>Boletus</taxon>
    </lineage>
</organism>
<dbReference type="EMBL" id="JAGFBS010000004">
    <property type="protein sequence ID" value="KAG6379542.1"/>
    <property type="molecule type" value="Genomic_DNA"/>
</dbReference>
<accession>A0A8I2YXJ1</accession>
<dbReference type="OrthoDB" id="37659at2759"/>
<keyword evidence="2" id="KW-1185">Reference proteome</keyword>
<name>A0A8I2YXJ1_9AGAM</name>